<evidence type="ECO:0000259" key="5">
    <source>
        <dbReference type="Pfam" id="PF01507"/>
    </source>
</evidence>
<evidence type="ECO:0000313" key="6">
    <source>
        <dbReference type="EMBL" id="MBS9475882.1"/>
    </source>
</evidence>
<organism evidence="6 7">
    <name type="scientific">Ancylobacter radicis</name>
    <dbReference type="NCBI Taxonomy" id="2836179"/>
    <lineage>
        <taxon>Bacteria</taxon>
        <taxon>Pseudomonadati</taxon>
        <taxon>Pseudomonadota</taxon>
        <taxon>Alphaproteobacteria</taxon>
        <taxon>Hyphomicrobiales</taxon>
        <taxon>Xanthobacteraceae</taxon>
        <taxon>Ancylobacter</taxon>
    </lineage>
</organism>
<keyword evidence="7" id="KW-1185">Reference proteome</keyword>
<keyword evidence="4" id="KW-0408">Iron</keyword>
<evidence type="ECO:0000313" key="7">
    <source>
        <dbReference type="Proteomes" id="UP001166585"/>
    </source>
</evidence>
<feature type="binding site" evidence="4">
    <location>
        <position position="216"/>
    </location>
    <ligand>
        <name>[4Fe-4S] cluster</name>
        <dbReference type="ChEBI" id="CHEBI:49883"/>
    </ligand>
</feature>
<sequence>MSLAQRSDDSLFVSLPSEAPVSDAGLTALNHALEAATPAEIIGEAARTVGPGKLALVSSFGTESAVLLAFMAEVDPSIPVVFLDTGWLFEETLAYRDTLTRQLGLRDVRTLLPDAARLAEMDAERDLWFSDPDACCRIRKVEPLARALKGFDGWLNGRKRYQGGLRASIPVVERDGTRLKFNPLANLDRADVDAAHARFNLPAHPLVAKGFASVGCMPCTSRASAEEGRAGRWAGRAKTECGIHTLLNTIEN</sequence>
<comment type="cofactor">
    <cofactor evidence="4">
        <name>[4Fe-4S] cluster</name>
        <dbReference type="ChEBI" id="CHEBI:49883"/>
    </cofactor>
    <text evidence="4">Binds 1 [4Fe-4S] cluster per subunit.</text>
</comment>
<name>A0ABS5R306_9HYPH</name>
<dbReference type="PANTHER" id="PTHR46509">
    <property type="entry name" value="PHOSPHOADENOSINE PHOSPHOSULFATE REDUCTASE"/>
    <property type="match status" value="1"/>
</dbReference>
<feature type="domain" description="Phosphoadenosine phosphosulphate reductase" evidence="5">
    <location>
        <begin position="54"/>
        <end position="221"/>
    </location>
</feature>
<proteinExistence type="inferred from homology"/>
<gene>
    <name evidence="4" type="primary">cysH</name>
    <name evidence="6" type="ORF">KIP89_02050</name>
</gene>
<comment type="catalytic activity">
    <reaction evidence="4">
        <text>[thioredoxin]-disulfide + sulfite + AMP + 2 H(+) = adenosine 5'-phosphosulfate + [thioredoxin]-dithiol</text>
        <dbReference type="Rhea" id="RHEA:21976"/>
        <dbReference type="Rhea" id="RHEA-COMP:10698"/>
        <dbReference type="Rhea" id="RHEA-COMP:10700"/>
        <dbReference type="ChEBI" id="CHEBI:15378"/>
        <dbReference type="ChEBI" id="CHEBI:17359"/>
        <dbReference type="ChEBI" id="CHEBI:29950"/>
        <dbReference type="ChEBI" id="CHEBI:50058"/>
        <dbReference type="ChEBI" id="CHEBI:58243"/>
        <dbReference type="ChEBI" id="CHEBI:456215"/>
        <dbReference type="EC" id="1.8.4.10"/>
    </reaction>
</comment>
<dbReference type="EC" id="1.8.4.10" evidence="4"/>
<dbReference type="InterPro" id="IPR002500">
    <property type="entry name" value="PAPS_reduct_dom"/>
</dbReference>
<dbReference type="SUPFAM" id="SSF52402">
    <property type="entry name" value="Adenine nucleotide alpha hydrolases-like"/>
    <property type="match status" value="1"/>
</dbReference>
<feature type="binding site" evidence="4">
    <location>
        <position position="135"/>
    </location>
    <ligand>
        <name>[4Fe-4S] cluster</name>
        <dbReference type="ChEBI" id="CHEBI:49883"/>
    </ligand>
</feature>
<evidence type="ECO:0000256" key="4">
    <source>
        <dbReference type="HAMAP-Rule" id="MF_00063"/>
    </source>
</evidence>
<dbReference type="Gene3D" id="3.40.50.620">
    <property type="entry name" value="HUPs"/>
    <property type="match status" value="1"/>
</dbReference>
<keyword evidence="4" id="KW-0411">Iron-sulfur</keyword>
<dbReference type="PANTHER" id="PTHR46509:SF1">
    <property type="entry name" value="PHOSPHOADENOSINE PHOSPHOSULFATE REDUCTASE"/>
    <property type="match status" value="1"/>
</dbReference>
<dbReference type="GO" id="GO:0004604">
    <property type="term" value="F:phosphoadenylyl-sulfate reductase (thioredoxin) activity"/>
    <property type="evidence" value="ECO:0007669"/>
    <property type="project" value="UniProtKB-EC"/>
</dbReference>
<feature type="binding site" evidence="4">
    <location>
        <position position="136"/>
    </location>
    <ligand>
        <name>[4Fe-4S] cluster</name>
        <dbReference type="ChEBI" id="CHEBI:49883"/>
    </ligand>
</feature>
<dbReference type="HAMAP" id="MF_00063">
    <property type="entry name" value="CysH"/>
    <property type="match status" value="1"/>
</dbReference>
<dbReference type="InterPro" id="IPR014729">
    <property type="entry name" value="Rossmann-like_a/b/a_fold"/>
</dbReference>
<feature type="binding site" evidence="4">
    <location>
        <position position="219"/>
    </location>
    <ligand>
        <name>[4Fe-4S] cluster</name>
        <dbReference type="ChEBI" id="CHEBI:49883"/>
    </ligand>
</feature>
<protein>
    <recommendedName>
        <fullName evidence="4">Adenosine 5'-phosphosulfate reductase</fullName>
        <shortName evidence="4">APS reductase</shortName>
        <ecNumber evidence="4">1.8.4.10</ecNumber>
    </recommendedName>
    <alternativeName>
        <fullName evidence="4">5'-adenylylsulfate reductase</fullName>
    </alternativeName>
    <alternativeName>
        <fullName evidence="4">Thioredoxin-dependent 5'-adenylylsulfate reductase</fullName>
    </alternativeName>
</protein>
<keyword evidence="4" id="KW-0479">Metal-binding</keyword>
<dbReference type="NCBIfam" id="NF002537">
    <property type="entry name" value="PRK02090.1"/>
    <property type="match status" value="1"/>
</dbReference>
<accession>A0ABS5R306</accession>
<dbReference type="PIRSF" id="PIRSF000857">
    <property type="entry name" value="PAPS_reductase"/>
    <property type="match status" value="1"/>
</dbReference>
<comment type="subcellular location">
    <subcellularLocation>
        <location evidence="4">Cytoplasm</location>
    </subcellularLocation>
</comment>
<comment type="pathway">
    <text evidence="3 4">Sulfur metabolism; hydrogen sulfide biosynthesis; sulfite from sulfate.</text>
</comment>
<dbReference type="EMBL" id="JAHCQH010000012">
    <property type="protein sequence ID" value="MBS9475882.1"/>
    <property type="molecule type" value="Genomic_DNA"/>
</dbReference>
<dbReference type="Pfam" id="PF01507">
    <property type="entry name" value="PAPS_reduct"/>
    <property type="match status" value="1"/>
</dbReference>
<dbReference type="InterPro" id="IPR004511">
    <property type="entry name" value="PAPS/APS_Rdtase"/>
</dbReference>
<comment type="function">
    <text evidence="4">Catalyzes the formation of sulfite from adenosine 5'-phosphosulfate (APS) using thioredoxin as an electron donor.</text>
</comment>
<keyword evidence="4" id="KW-0963">Cytoplasm</keyword>
<comment type="similarity">
    <text evidence="1 4">Belongs to the PAPS reductase family. CysH subfamily.</text>
</comment>
<dbReference type="RefSeq" id="WP_213753751.1">
    <property type="nucleotide sequence ID" value="NZ_JAHCQH010000012.1"/>
</dbReference>
<feature type="active site" description="Nucleophile; cysteine thiosulfonate intermediate" evidence="4">
    <location>
        <position position="241"/>
    </location>
</feature>
<evidence type="ECO:0000256" key="3">
    <source>
        <dbReference type="ARBA" id="ARBA00024327"/>
    </source>
</evidence>
<evidence type="ECO:0000256" key="1">
    <source>
        <dbReference type="ARBA" id="ARBA00009732"/>
    </source>
</evidence>
<dbReference type="Proteomes" id="UP001166585">
    <property type="component" value="Unassembled WGS sequence"/>
</dbReference>
<keyword evidence="2 4" id="KW-0560">Oxidoreductase</keyword>
<reference evidence="6" key="1">
    <citation type="submission" date="2021-05" db="EMBL/GenBank/DDBJ databases">
        <authorList>
            <person name="Sun Q."/>
            <person name="Inoue M."/>
        </authorList>
    </citation>
    <scope>NUCLEOTIDE SEQUENCE</scope>
    <source>
        <strain evidence="6">VKM B-3255</strain>
    </source>
</reference>
<comment type="caution">
    <text evidence="6">The sequence shown here is derived from an EMBL/GenBank/DDBJ whole genome shotgun (WGS) entry which is preliminary data.</text>
</comment>
<evidence type="ECO:0000256" key="2">
    <source>
        <dbReference type="ARBA" id="ARBA00023002"/>
    </source>
</evidence>